<dbReference type="InterPro" id="IPR015854">
    <property type="entry name" value="ABC_transpr_LolD-like"/>
</dbReference>
<dbReference type="Proteomes" id="UP001161409">
    <property type="component" value="Unassembled WGS sequence"/>
</dbReference>
<dbReference type="SUPFAM" id="SSF52540">
    <property type="entry name" value="P-loop containing nucleoside triphosphate hydrolases"/>
    <property type="match status" value="1"/>
</dbReference>
<dbReference type="EMBL" id="BSNF01000008">
    <property type="protein sequence ID" value="GLQ07188.1"/>
    <property type="molecule type" value="Genomic_DNA"/>
</dbReference>
<keyword evidence="2" id="KW-0813">Transport</keyword>
<reference evidence="6" key="2">
    <citation type="submission" date="2023-01" db="EMBL/GenBank/DDBJ databases">
        <title>Draft genome sequence of Sneathiella chinensis strain NBRC 103408.</title>
        <authorList>
            <person name="Sun Q."/>
            <person name="Mori K."/>
        </authorList>
    </citation>
    <scope>NUCLEOTIDE SEQUENCE</scope>
    <source>
        <strain evidence="6">NBRC 103408</strain>
    </source>
</reference>
<dbReference type="PROSITE" id="PS00211">
    <property type="entry name" value="ABC_TRANSPORTER_1"/>
    <property type="match status" value="1"/>
</dbReference>
<dbReference type="InterPro" id="IPR003439">
    <property type="entry name" value="ABC_transporter-like_ATP-bd"/>
</dbReference>
<feature type="domain" description="ABC transporter" evidence="5">
    <location>
        <begin position="6"/>
        <end position="226"/>
    </location>
</feature>
<evidence type="ECO:0000256" key="4">
    <source>
        <dbReference type="ARBA" id="ARBA00022840"/>
    </source>
</evidence>
<dbReference type="InterPro" id="IPR017871">
    <property type="entry name" value="ABC_transporter-like_CS"/>
</dbReference>
<dbReference type="GO" id="GO:0005524">
    <property type="term" value="F:ATP binding"/>
    <property type="evidence" value="ECO:0007669"/>
    <property type="project" value="UniProtKB-KW"/>
</dbReference>
<dbReference type="InterPro" id="IPR027417">
    <property type="entry name" value="P-loop_NTPase"/>
</dbReference>
<dbReference type="InterPro" id="IPR003593">
    <property type="entry name" value="AAA+_ATPase"/>
</dbReference>
<gene>
    <name evidence="6" type="primary">lolD2</name>
    <name evidence="6" type="ORF">GCM10007924_24090</name>
</gene>
<sequence length="226" mass="24856">MSDAILTLDNVGRVFRQGGTDFAVLVDINLEVKAGEIVALLGQSGAGKSTLLHTAGLLEPPTTGQVLINGQDCTRTSDRKRTETRRREIGFVYQFHHLLPEFSAIENVMMPNLIGGTPKKKAYANARHLLVSMGLEHRLDHRPAKMSGGEQQRVAIARALANHPSLLLADEPTGNLDEQTAELVFQKFVGLVREKNVGALVATHNLELAKRMDRIVMVRDHRLVDA</sequence>
<keyword evidence="6" id="KW-0449">Lipoprotein</keyword>
<evidence type="ECO:0000259" key="5">
    <source>
        <dbReference type="PROSITE" id="PS50893"/>
    </source>
</evidence>
<dbReference type="PROSITE" id="PS50893">
    <property type="entry name" value="ABC_TRANSPORTER_2"/>
    <property type="match status" value="1"/>
</dbReference>
<comment type="caution">
    <text evidence="6">The sequence shown here is derived from an EMBL/GenBank/DDBJ whole genome shotgun (WGS) entry which is preliminary data.</text>
</comment>
<evidence type="ECO:0000313" key="6">
    <source>
        <dbReference type="EMBL" id="GLQ07188.1"/>
    </source>
</evidence>
<comment type="similarity">
    <text evidence="1">Belongs to the ABC transporter superfamily.</text>
</comment>
<dbReference type="PANTHER" id="PTHR24220:SF689">
    <property type="entry name" value="LIPOPROTEIN-RELEASING SYSTEM ATP-BINDING PROTEIN LOLD"/>
    <property type="match status" value="1"/>
</dbReference>
<reference evidence="6" key="1">
    <citation type="journal article" date="2014" name="Int. J. Syst. Evol. Microbiol.">
        <title>Complete genome of a new Firmicutes species belonging to the dominant human colonic microbiota ('Ruminococcus bicirculans') reveals two chromosomes and a selective capacity to utilize plant glucans.</title>
        <authorList>
            <consortium name="NISC Comparative Sequencing Program"/>
            <person name="Wegmann U."/>
            <person name="Louis P."/>
            <person name="Goesmann A."/>
            <person name="Henrissat B."/>
            <person name="Duncan S.H."/>
            <person name="Flint H.J."/>
        </authorList>
    </citation>
    <scope>NUCLEOTIDE SEQUENCE</scope>
    <source>
        <strain evidence="6">NBRC 103408</strain>
    </source>
</reference>
<name>A0ABQ5U7K3_9PROT</name>
<keyword evidence="3" id="KW-0547">Nucleotide-binding</keyword>
<accession>A0ABQ5U7K3</accession>
<dbReference type="RefSeq" id="WP_169561250.1">
    <property type="nucleotide sequence ID" value="NZ_BSNF01000008.1"/>
</dbReference>
<dbReference type="Gene3D" id="3.40.50.300">
    <property type="entry name" value="P-loop containing nucleotide triphosphate hydrolases"/>
    <property type="match status" value="1"/>
</dbReference>
<dbReference type="PANTHER" id="PTHR24220">
    <property type="entry name" value="IMPORT ATP-BINDING PROTEIN"/>
    <property type="match status" value="1"/>
</dbReference>
<dbReference type="InterPro" id="IPR017911">
    <property type="entry name" value="MacB-like_ATP-bd"/>
</dbReference>
<evidence type="ECO:0000256" key="2">
    <source>
        <dbReference type="ARBA" id="ARBA00022448"/>
    </source>
</evidence>
<evidence type="ECO:0000313" key="7">
    <source>
        <dbReference type="Proteomes" id="UP001161409"/>
    </source>
</evidence>
<organism evidence="6 7">
    <name type="scientific">Sneathiella chinensis</name>
    <dbReference type="NCBI Taxonomy" id="349750"/>
    <lineage>
        <taxon>Bacteria</taxon>
        <taxon>Pseudomonadati</taxon>
        <taxon>Pseudomonadota</taxon>
        <taxon>Alphaproteobacteria</taxon>
        <taxon>Sneathiellales</taxon>
        <taxon>Sneathiellaceae</taxon>
        <taxon>Sneathiella</taxon>
    </lineage>
</organism>
<protein>
    <submittedName>
        <fullName evidence="6">Lipoprotein-releasing system ATP-binding protein LolD 2</fullName>
    </submittedName>
</protein>
<dbReference type="Pfam" id="PF00005">
    <property type="entry name" value="ABC_tran"/>
    <property type="match status" value="1"/>
</dbReference>
<evidence type="ECO:0000256" key="1">
    <source>
        <dbReference type="ARBA" id="ARBA00005417"/>
    </source>
</evidence>
<evidence type="ECO:0000256" key="3">
    <source>
        <dbReference type="ARBA" id="ARBA00022741"/>
    </source>
</evidence>
<dbReference type="CDD" id="cd03255">
    <property type="entry name" value="ABC_MJ0796_LolCDE_FtsE"/>
    <property type="match status" value="1"/>
</dbReference>
<keyword evidence="4 6" id="KW-0067">ATP-binding</keyword>
<proteinExistence type="inferred from homology"/>
<keyword evidence="7" id="KW-1185">Reference proteome</keyword>
<dbReference type="SMART" id="SM00382">
    <property type="entry name" value="AAA"/>
    <property type="match status" value="1"/>
</dbReference>